<protein>
    <submittedName>
        <fullName evidence="2">Uncharacterized protein</fullName>
    </submittedName>
</protein>
<proteinExistence type="predicted"/>
<evidence type="ECO:0000256" key="1">
    <source>
        <dbReference type="SAM" id="MobiDB-lite"/>
    </source>
</evidence>
<accession>A0AAD6HSA1</accession>
<reference evidence="2" key="1">
    <citation type="journal article" date="2023" name="IMA Fungus">
        <title>Comparative genomic study of the Penicillium genus elucidates a diverse pangenome and 15 lateral gene transfer events.</title>
        <authorList>
            <person name="Petersen C."/>
            <person name="Sorensen T."/>
            <person name="Nielsen M.R."/>
            <person name="Sondergaard T.E."/>
            <person name="Sorensen J.L."/>
            <person name="Fitzpatrick D.A."/>
            <person name="Frisvad J.C."/>
            <person name="Nielsen K.L."/>
        </authorList>
    </citation>
    <scope>NUCLEOTIDE SEQUENCE</scope>
    <source>
        <strain evidence="2">IBT 17514</strain>
    </source>
</reference>
<name>A0AAD6HSA1_9EURO</name>
<reference evidence="2" key="2">
    <citation type="submission" date="2023-01" db="EMBL/GenBank/DDBJ databases">
        <authorList>
            <person name="Petersen C."/>
        </authorList>
    </citation>
    <scope>NUCLEOTIDE SEQUENCE</scope>
    <source>
        <strain evidence="2">IBT 17514</strain>
    </source>
</reference>
<organism evidence="2 3">
    <name type="scientific">Penicillium malachiteum</name>
    <dbReference type="NCBI Taxonomy" id="1324776"/>
    <lineage>
        <taxon>Eukaryota</taxon>
        <taxon>Fungi</taxon>
        <taxon>Dikarya</taxon>
        <taxon>Ascomycota</taxon>
        <taxon>Pezizomycotina</taxon>
        <taxon>Eurotiomycetes</taxon>
        <taxon>Eurotiomycetidae</taxon>
        <taxon>Eurotiales</taxon>
        <taxon>Aspergillaceae</taxon>
        <taxon>Penicillium</taxon>
    </lineage>
</organism>
<evidence type="ECO:0000313" key="3">
    <source>
        <dbReference type="Proteomes" id="UP001215712"/>
    </source>
</evidence>
<dbReference type="AlphaFoldDB" id="A0AAD6HSA1"/>
<dbReference type="Proteomes" id="UP001215712">
    <property type="component" value="Unassembled WGS sequence"/>
</dbReference>
<feature type="region of interest" description="Disordered" evidence="1">
    <location>
        <begin position="270"/>
        <end position="301"/>
    </location>
</feature>
<sequence>MADYSFGMSDAPSYDFDSTPVDDPFKRTPHFLNSILKNFFHQRVTDQSFRLPESTELNLSKLDQRLEDIRDFDAWNHAVCRILKSKGLKSLVNIDIPRPDLNSDVGTHWAFLSRQVTHWLASSISEDILHMMKQRENEVVFADEFMAQVRNLVPTSGFDADCIRIKRLHSINPLDFPKTVYFVRAYAREFRRVREAGINFCPYAGLLTVLSAIPRRHKSILSSIYADMDHDVAYATLHGFSLSEVVTVFRFEHYIDKIVQLLYSHEADPVDTMPGDKRKRSHSEPSLERPSFQVVMRQRKS</sequence>
<gene>
    <name evidence="2" type="ORF">N7493_002319</name>
</gene>
<keyword evidence="3" id="KW-1185">Reference proteome</keyword>
<comment type="caution">
    <text evidence="2">The sequence shown here is derived from an EMBL/GenBank/DDBJ whole genome shotgun (WGS) entry which is preliminary data.</text>
</comment>
<evidence type="ECO:0000313" key="2">
    <source>
        <dbReference type="EMBL" id="KAJ5733533.1"/>
    </source>
</evidence>
<dbReference type="EMBL" id="JAQJAN010000003">
    <property type="protein sequence ID" value="KAJ5733533.1"/>
    <property type="molecule type" value="Genomic_DNA"/>
</dbReference>